<dbReference type="PANTHER" id="PTHR30146:SF109">
    <property type="entry name" value="HTH-TYPE TRANSCRIPTIONAL REGULATOR GALS"/>
    <property type="match status" value="1"/>
</dbReference>
<evidence type="ECO:0000259" key="4">
    <source>
        <dbReference type="PROSITE" id="PS50932"/>
    </source>
</evidence>
<accession>A0A558BV21</accession>
<gene>
    <name evidence="5" type="ORF">FNT36_12870</name>
</gene>
<dbReference type="PANTHER" id="PTHR30146">
    <property type="entry name" value="LACI-RELATED TRANSCRIPTIONAL REPRESSOR"/>
    <property type="match status" value="1"/>
</dbReference>
<dbReference type="OrthoDB" id="37081at2"/>
<dbReference type="EMBL" id="VMRJ01000003">
    <property type="protein sequence ID" value="TVT40367.1"/>
    <property type="molecule type" value="Genomic_DNA"/>
</dbReference>
<keyword evidence="2" id="KW-0238">DNA-binding</keyword>
<dbReference type="CDD" id="cd06267">
    <property type="entry name" value="PBP1_LacI_sugar_binding-like"/>
    <property type="match status" value="1"/>
</dbReference>
<evidence type="ECO:0000313" key="5">
    <source>
        <dbReference type="EMBL" id="TVT40367.1"/>
    </source>
</evidence>
<comment type="caution">
    <text evidence="5">The sequence shown here is derived from an EMBL/GenBank/DDBJ whole genome shotgun (WGS) entry which is preliminary data.</text>
</comment>
<dbReference type="SUPFAM" id="SSF47413">
    <property type="entry name" value="lambda repressor-like DNA-binding domains"/>
    <property type="match status" value="1"/>
</dbReference>
<dbReference type="Proteomes" id="UP000317624">
    <property type="component" value="Unassembled WGS sequence"/>
</dbReference>
<keyword evidence="1" id="KW-0805">Transcription regulation</keyword>
<dbReference type="GO" id="GO:0003700">
    <property type="term" value="F:DNA-binding transcription factor activity"/>
    <property type="evidence" value="ECO:0007669"/>
    <property type="project" value="TreeGrafter"/>
</dbReference>
<dbReference type="Pfam" id="PF00356">
    <property type="entry name" value="LacI"/>
    <property type="match status" value="1"/>
</dbReference>
<dbReference type="RefSeq" id="WP_144848215.1">
    <property type="nucleotide sequence ID" value="NZ_VMRJ01000003.1"/>
</dbReference>
<sequence>MANRRASITDLAAALKLSPSTISRALSNHKDVSEATKERVRALAAELHYQPNQLAAALRRGRSRMLGVVVPHIQGHFFPEVVHGITVAASKAGYQVLICQSNEDVNQERQHLDLFMNAQVEGILVSLAKTTQDFGHFEQVRAQQVPLVFFDRAVEGFEGEQVRAVVLDDYQGAYQAVTHLIEQGCRRIAHLGGEQHLGIHKNRHQGYLDALQAHGLVPDEALSIICEMNQRGGTQATRQLLKSGVPFDAIFSSNDLAVVGALQVLKKHKRRVPQDVALVGFSNEAFTELTEPQLSSVDQCCGQMGQTAVRLLLQMIQREPRRAAPAASVVLKPKLLVRESSKKVNN</sequence>
<dbReference type="SUPFAM" id="SSF53822">
    <property type="entry name" value="Periplasmic binding protein-like I"/>
    <property type="match status" value="1"/>
</dbReference>
<dbReference type="SMART" id="SM00354">
    <property type="entry name" value="HTH_LACI"/>
    <property type="match status" value="1"/>
</dbReference>
<keyword evidence="3" id="KW-0804">Transcription</keyword>
<dbReference type="AlphaFoldDB" id="A0A558BV21"/>
<dbReference type="GO" id="GO:0000976">
    <property type="term" value="F:transcription cis-regulatory region binding"/>
    <property type="evidence" value="ECO:0007669"/>
    <property type="project" value="TreeGrafter"/>
</dbReference>
<evidence type="ECO:0000256" key="3">
    <source>
        <dbReference type="ARBA" id="ARBA00023163"/>
    </source>
</evidence>
<dbReference type="Gene3D" id="1.10.260.40">
    <property type="entry name" value="lambda repressor-like DNA-binding domains"/>
    <property type="match status" value="1"/>
</dbReference>
<protein>
    <submittedName>
        <fullName evidence="5">LacI family transcriptional regulator</fullName>
    </submittedName>
</protein>
<reference evidence="5 6" key="1">
    <citation type="submission" date="2019-07" db="EMBL/GenBank/DDBJ databases">
        <title>Hymenobacter sp. straun FUR1 Genome sequencing and assembly.</title>
        <authorList>
            <person name="Chhetri G."/>
        </authorList>
    </citation>
    <scope>NUCLEOTIDE SEQUENCE [LARGE SCALE GENOMIC DNA]</scope>
    <source>
        <strain evidence="5 6">Fur1</strain>
    </source>
</reference>
<dbReference type="InterPro" id="IPR000843">
    <property type="entry name" value="HTH_LacI"/>
</dbReference>
<dbReference type="PROSITE" id="PS50932">
    <property type="entry name" value="HTH_LACI_2"/>
    <property type="match status" value="1"/>
</dbReference>
<name>A0A558BV21_9BACT</name>
<dbReference type="InterPro" id="IPR028082">
    <property type="entry name" value="Peripla_BP_I"/>
</dbReference>
<dbReference type="Pfam" id="PF13377">
    <property type="entry name" value="Peripla_BP_3"/>
    <property type="match status" value="1"/>
</dbReference>
<organism evidence="5 6">
    <name type="scientific">Hymenobacter setariae</name>
    <dbReference type="NCBI Taxonomy" id="2594794"/>
    <lineage>
        <taxon>Bacteria</taxon>
        <taxon>Pseudomonadati</taxon>
        <taxon>Bacteroidota</taxon>
        <taxon>Cytophagia</taxon>
        <taxon>Cytophagales</taxon>
        <taxon>Hymenobacteraceae</taxon>
        <taxon>Hymenobacter</taxon>
    </lineage>
</organism>
<dbReference type="InterPro" id="IPR010982">
    <property type="entry name" value="Lambda_DNA-bd_dom_sf"/>
</dbReference>
<evidence type="ECO:0000256" key="2">
    <source>
        <dbReference type="ARBA" id="ARBA00023125"/>
    </source>
</evidence>
<dbReference type="Gene3D" id="3.40.50.2300">
    <property type="match status" value="2"/>
</dbReference>
<evidence type="ECO:0000256" key="1">
    <source>
        <dbReference type="ARBA" id="ARBA00023015"/>
    </source>
</evidence>
<feature type="domain" description="HTH lacI-type" evidence="4">
    <location>
        <begin position="6"/>
        <end position="60"/>
    </location>
</feature>
<proteinExistence type="predicted"/>
<dbReference type="CDD" id="cd01392">
    <property type="entry name" value="HTH_LacI"/>
    <property type="match status" value="1"/>
</dbReference>
<dbReference type="InterPro" id="IPR046335">
    <property type="entry name" value="LacI/GalR-like_sensor"/>
</dbReference>
<keyword evidence="6" id="KW-1185">Reference proteome</keyword>
<evidence type="ECO:0000313" key="6">
    <source>
        <dbReference type="Proteomes" id="UP000317624"/>
    </source>
</evidence>